<proteinExistence type="predicted"/>
<gene>
    <name evidence="1" type="ORF">M409DRAFT_16626</name>
</gene>
<evidence type="ECO:0000313" key="1">
    <source>
        <dbReference type="EMBL" id="KAF2172664.1"/>
    </source>
</evidence>
<sequence length="156" mass="17328">MSPPTPRPVVLIGNTARFAKFVVPKLLPEYDVVHFTSDVEQAKQELTTILEGGEPPRDSNHVASANFSQLPKHIIFGKGFQLPELLRVRESAGNEESGLCWYYAPLKEGEVIKRDISDVTDSMIDMQTDKIVANMKRVLGEVINEGKEGVDGIHKL</sequence>
<reference evidence="1" key="1">
    <citation type="journal article" date="2020" name="Stud. Mycol.">
        <title>101 Dothideomycetes genomes: a test case for predicting lifestyles and emergence of pathogens.</title>
        <authorList>
            <person name="Haridas S."/>
            <person name="Albert R."/>
            <person name="Binder M."/>
            <person name="Bloem J."/>
            <person name="Labutti K."/>
            <person name="Salamov A."/>
            <person name="Andreopoulos B."/>
            <person name="Baker S."/>
            <person name="Barry K."/>
            <person name="Bills G."/>
            <person name="Bluhm B."/>
            <person name="Cannon C."/>
            <person name="Castanera R."/>
            <person name="Culley D."/>
            <person name="Daum C."/>
            <person name="Ezra D."/>
            <person name="Gonzalez J."/>
            <person name="Henrissat B."/>
            <person name="Kuo A."/>
            <person name="Liang C."/>
            <person name="Lipzen A."/>
            <person name="Lutzoni F."/>
            <person name="Magnuson J."/>
            <person name="Mondo S."/>
            <person name="Nolan M."/>
            <person name="Ohm R."/>
            <person name="Pangilinan J."/>
            <person name="Park H.-J."/>
            <person name="Ramirez L."/>
            <person name="Alfaro M."/>
            <person name="Sun H."/>
            <person name="Tritt A."/>
            <person name="Yoshinaga Y."/>
            <person name="Zwiers L.-H."/>
            <person name="Turgeon B."/>
            <person name="Goodwin S."/>
            <person name="Spatafora J."/>
            <person name="Crous P."/>
            <person name="Grigoriev I."/>
        </authorList>
    </citation>
    <scope>NUCLEOTIDE SEQUENCE</scope>
    <source>
        <strain evidence="1">ATCC 36951</strain>
    </source>
</reference>
<evidence type="ECO:0000313" key="2">
    <source>
        <dbReference type="Proteomes" id="UP000799537"/>
    </source>
</evidence>
<dbReference type="EMBL" id="ML993580">
    <property type="protein sequence ID" value="KAF2172664.1"/>
    <property type="molecule type" value="Genomic_DNA"/>
</dbReference>
<dbReference type="AlphaFoldDB" id="A0A6A6CZU4"/>
<accession>A0A6A6CZU4</accession>
<dbReference type="RefSeq" id="XP_033673553.1">
    <property type="nucleotide sequence ID" value="XM_033803693.1"/>
</dbReference>
<protein>
    <submittedName>
        <fullName evidence="1">Uncharacterized protein</fullName>
    </submittedName>
</protein>
<dbReference type="GeneID" id="54556965"/>
<keyword evidence="2" id="KW-1185">Reference proteome</keyword>
<organism evidence="1 2">
    <name type="scientific">Zasmidium cellare ATCC 36951</name>
    <dbReference type="NCBI Taxonomy" id="1080233"/>
    <lineage>
        <taxon>Eukaryota</taxon>
        <taxon>Fungi</taxon>
        <taxon>Dikarya</taxon>
        <taxon>Ascomycota</taxon>
        <taxon>Pezizomycotina</taxon>
        <taxon>Dothideomycetes</taxon>
        <taxon>Dothideomycetidae</taxon>
        <taxon>Mycosphaerellales</taxon>
        <taxon>Mycosphaerellaceae</taxon>
        <taxon>Zasmidium</taxon>
    </lineage>
</organism>
<dbReference type="OrthoDB" id="3649348at2759"/>
<dbReference type="Proteomes" id="UP000799537">
    <property type="component" value="Unassembled WGS sequence"/>
</dbReference>
<name>A0A6A6CZU4_ZASCE</name>